<accession>A0A1Y1QRW7</accession>
<feature type="transmembrane region" description="Helical" evidence="1">
    <location>
        <begin position="6"/>
        <end position="28"/>
    </location>
</feature>
<evidence type="ECO:0000256" key="1">
    <source>
        <dbReference type="SAM" id="Phobius"/>
    </source>
</evidence>
<dbReference type="Proteomes" id="UP000192491">
    <property type="component" value="Unassembled WGS sequence"/>
</dbReference>
<keyword evidence="1" id="KW-1133">Transmembrane helix</keyword>
<evidence type="ECO:0000313" key="3">
    <source>
        <dbReference type="Proteomes" id="UP000192491"/>
    </source>
</evidence>
<evidence type="ECO:0000313" key="2">
    <source>
        <dbReference type="EMBL" id="OQX12417.1"/>
    </source>
</evidence>
<name>A0A1Y1QRW7_9GAMM</name>
<gene>
    <name evidence="2" type="ORF">BWK73_14920</name>
</gene>
<sequence>MLNSHGLFLAILWLLAGGGIFVFARWLGRVLDKFPLEPDTRRLIMIGFVGIVLFGTLNFVWRISHYTPQDTADSVTDSETPAIGTDDANGLMQLHYPDLQAHRQNLKERRAALLNFFKDIQLWAQASPHHITFLQSLINIHWKSQEDLKEADEAVDLSVQELWIHYSTGEGDYVISRFKPEAEILVERIRDAQRFDNTGFKAEQTEVQDLLEQAQRQLAYTDIPADPKDRRKPQAFVAYTPENHKMLVDWLQQRQETTLLNALSQLDDNQHQITTKLQQLQTFMQQTDNRALYEALQKVIASWQDLSRYNQYSDYQILFAAEVGLFLEKLSAYHPKHISPNPRTLSLIQQLHDSLLQTAPEIARRAQIRRTEVERSYSPTSFIPPPAKRR</sequence>
<proteinExistence type="predicted"/>
<keyword evidence="1" id="KW-0812">Transmembrane</keyword>
<organism evidence="2 3">
    <name type="scientific">Thiothrix lacustris</name>
    <dbReference type="NCBI Taxonomy" id="525917"/>
    <lineage>
        <taxon>Bacteria</taxon>
        <taxon>Pseudomonadati</taxon>
        <taxon>Pseudomonadota</taxon>
        <taxon>Gammaproteobacteria</taxon>
        <taxon>Thiotrichales</taxon>
        <taxon>Thiotrichaceae</taxon>
        <taxon>Thiothrix</taxon>
    </lineage>
</organism>
<reference evidence="2 3" key="1">
    <citation type="submission" date="2017-01" db="EMBL/GenBank/DDBJ databases">
        <title>Novel large sulfur bacteria in the metagenomes of groundwater-fed chemosynthetic microbial mats in the Lake Huron basin.</title>
        <authorList>
            <person name="Sharrar A.M."/>
            <person name="Flood B.E."/>
            <person name="Bailey J.V."/>
            <person name="Jones D.S."/>
            <person name="Biddanda B."/>
            <person name="Ruberg S.A."/>
            <person name="Marcus D.N."/>
            <person name="Dick G.J."/>
        </authorList>
    </citation>
    <scope>NUCLEOTIDE SEQUENCE [LARGE SCALE GENOMIC DNA]</scope>
    <source>
        <strain evidence="2">A8</strain>
    </source>
</reference>
<dbReference type="EMBL" id="MTEJ01000066">
    <property type="protein sequence ID" value="OQX12417.1"/>
    <property type="molecule type" value="Genomic_DNA"/>
</dbReference>
<comment type="caution">
    <text evidence="2">The sequence shown here is derived from an EMBL/GenBank/DDBJ whole genome shotgun (WGS) entry which is preliminary data.</text>
</comment>
<protein>
    <submittedName>
        <fullName evidence="2">Uncharacterized protein</fullName>
    </submittedName>
</protein>
<feature type="transmembrane region" description="Helical" evidence="1">
    <location>
        <begin position="40"/>
        <end position="61"/>
    </location>
</feature>
<keyword evidence="1" id="KW-0472">Membrane</keyword>
<dbReference type="AlphaFoldDB" id="A0A1Y1QRW7"/>